<reference evidence="4" key="1">
    <citation type="submission" date="2018-09" db="EMBL/GenBank/DDBJ databases">
        <authorList>
            <person name="Zhu H."/>
        </authorList>
    </citation>
    <scope>NUCLEOTIDE SEQUENCE [LARGE SCALE GENOMIC DNA]</scope>
    <source>
        <strain evidence="4">K1R23-30</strain>
    </source>
</reference>
<dbReference type="Pfam" id="PF00582">
    <property type="entry name" value="Usp"/>
    <property type="match status" value="2"/>
</dbReference>
<sequence length="324" mass="35472">MRDAQNQSNNDVLRGDGMHRIQNILVATDYSEQARRAETRAAMLSVELKASTLEILAVQETRMGLNTPATASESTECDVSSVDSVLVENRLPVSLAHSVDALQCIRSLAVGKPATAIAKRADELDSDLTIVAARSKKFVPAFFTRDGNDELVRLSTRPVLLVHTDPDRAYAKVLVAVDFSEESKEAARHALAVAPSAHFTFLHACQVPDEGIMRESGLNTEAMNASRMALCEEARGELNLFIDQLGTRKQLITRAIHYGQTVSVLCDYAKRMRADLIAIGRHGKSRFVERLLGNTAQRLMDRTTCDLLVTSTSPPGGWDDRPAA</sequence>
<dbReference type="PRINTS" id="PR01438">
    <property type="entry name" value="UNVRSLSTRESS"/>
</dbReference>
<evidence type="ECO:0000259" key="2">
    <source>
        <dbReference type="Pfam" id="PF00582"/>
    </source>
</evidence>
<keyword evidence="4" id="KW-1185">Reference proteome</keyword>
<comment type="caution">
    <text evidence="3">The sequence shown here is derived from an EMBL/GenBank/DDBJ whole genome shotgun (WGS) entry which is preliminary data.</text>
</comment>
<dbReference type="SUPFAM" id="SSF52402">
    <property type="entry name" value="Adenine nucleotide alpha hydrolases-like"/>
    <property type="match status" value="2"/>
</dbReference>
<dbReference type="Gene3D" id="3.40.50.620">
    <property type="entry name" value="HUPs"/>
    <property type="match status" value="2"/>
</dbReference>
<feature type="domain" description="UspA" evidence="2">
    <location>
        <begin position="170"/>
        <end position="310"/>
    </location>
</feature>
<dbReference type="InterPro" id="IPR006015">
    <property type="entry name" value="Universal_stress_UspA"/>
</dbReference>
<protein>
    <submittedName>
        <fullName evidence="3">Universal stress protein</fullName>
    </submittedName>
</protein>
<proteinExistence type="inferred from homology"/>
<evidence type="ECO:0000313" key="4">
    <source>
        <dbReference type="Proteomes" id="UP000265955"/>
    </source>
</evidence>
<accession>A0A3A3FJF3</accession>
<feature type="domain" description="UspA" evidence="2">
    <location>
        <begin position="22"/>
        <end position="163"/>
    </location>
</feature>
<name>A0A3A3FJF3_9BURK</name>
<dbReference type="InterPro" id="IPR006016">
    <property type="entry name" value="UspA"/>
</dbReference>
<dbReference type="AlphaFoldDB" id="A0A3A3FJF3"/>
<comment type="similarity">
    <text evidence="1">Belongs to the universal stress protein A family.</text>
</comment>
<dbReference type="Proteomes" id="UP000265955">
    <property type="component" value="Unassembled WGS sequence"/>
</dbReference>
<dbReference type="InterPro" id="IPR014729">
    <property type="entry name" value="Rossmann-like_a/b/a_fold"/>
</dbReference>
<dbReference type="CDD" id="cd00293">
    <property type="entry name" value="USP-like"/>
    <property type="match status" value="2"/>
</dbReference>
<dbReference type="PANTHER" id="PTHR46268">
    <property type="entry name" value="STRESS RESPONSE PROTEIN NHAX"/>
    <property type="match status" value="1"/>
</dbReference>
<gene>
    <name evidence="3" type="ORF">D3871_29385</name>
</gene>
<dbReference type="PANTHER" id="PTHR46268:SF15">
    <property type="entry name" value="UNIVERSAL STRESS PROTEIN HP_0031"/>
    <property type="match status" value="1"/>
</dbReference>
<evidence type="ECO:0000256" key="1">
    <source>
        <dbReference type="ARBA" id="ARBA00008791"/>
    </source>
</evidence>
<organism evidence="3 4">
    <name type="scientific">Noviherbaspirillum saxi</name>
    <dbReference type="NCBI Taxonomy" id="2320863"/>
    <lineage>
        <taxon>Bacteria</taxon>
        <taxon>Pseudomonadati</taxon>
        <taxon>Pseudomonadota</taxon>
        <taxon>Betaproteobacteria</taxon>
        <taxon>Burkholderiales</taxon>
        <taxon>Oxalobacteraceae</taxon>
        <taxon>Noviherbaspirillum</taxon>
    </lineage>
</organism>
<dbReference type="EMBL" id="QYUO01000003">
    <property type="protein sequence ID" value="RJF92694.1"/>
    <property type="molecule type" value="Genomic_DNA"/>
</dbReference>
<evidence type="ECO:0000313" key="3">
    <source>
        <dbReference type="EMBL" id="RJF92694.1"/>
    </source>
</evidence>